<feature type="region of interest" description="Sigma-70 factor domain-3" evidence="1">
    <location>
        <begin position="365"/>
        <end position="441"/>
    </location>
</feature>
<keyword evidence="1" id="KW-0804">Transcription</keyword>
<dbReference type="FunFam" id="1.10.10.10:FF:000002">
    <property type="entry name" value="RNA polymerase sigma factor SigA"/>
    <property type="match status" value="1"/>
</dbReference>
<dbReference type="PANTHER" id="PTHR30603:SF59">
    <property type="entry name" value="RNA POLYMERASE PRINCIPAL SIGMA FACTOR HRDA"/>
    <property type="match status" value="1"/>
</dbReference>
<feature type="DNA-binding region" description="H-T-H motif" evidence="1">
    <location>
        <begin position="480"/>
        <end position="499"/>
    </location>
</feature>
<keyword evidence="1" id="KW-0963">Cytoplasm</keyword>
<dbReference type="GO" id="GO:0006352">
    <property type="term" value="P:DNA-templated transcription initiation"/>
    <property type="evidence" value="ECO:0007669"/>
    <property type="project" value="UniProtKB-UniRule"/>
</dbReference>
<dbReference type="STRING" id="53376.BST25_04100"/>
<dbReference type="NCBIfam" id="NF004560">
    <property type="entry name" value="PRK05901.1-1"/>
    <property type="match status" value="1"/>
</dbReference>
<evidence type="ECO:0000256" key="2">
    <source>
        <dbReference type="SAM" id="MobiDB-lite"/>
    </source>
</evidence>
<dbReference type="Pfam" id="PF04539">
    <property type="entry name" value="Sigma70_r3"/>
    <property type="match status" value="1"/>
</dbReference>
<dbReference type="GO" id="GO:0003677">
    <property type="term" value="F:DNA binding"/>
    <property type="evidence" value="ECO:0007669"/>
    <property type="project" value="UniProtKB-UniRule"/>
</dbReference>
<feature type="region of interest" description="Sigma-70 factor domain-2" evidence="1">
    <location>
        <begin position="286"/>
        <end position="356"/>
    </location>
</feature>
<dbReference type="PRINTS" id="PR00046">
    <property type="entry name" value="SIGMA70FCT"/>
</dbReference>
<dbReference type="PROSITE" id="PS00715">
    <property type="entry name" value="SIGMA70_1"/>
    <property type="match status" value="1"/>
</dbReference>
<dbReference type="InterPro" id="IPR036388">
    <property type="entry name" value="WH-like_DNA-bd_sf"/>
</dbReference>
<organism evidence="3 4">
    <name type="scientific">Mycobacterium heidelbergense</name>
    <dbReference type="NCBI Taxonomy" id="53376"/>
    <lineage>
        <taxon>Bacteria</taxon>
        <taxon>Bacillati</taxon>
        <taxon>Actinomycetota</taxon>
        <taxon>Actinomycetes</taxon>
        <taxon>Mycobacteriales</taxon>
        <taxon>Mycobacteriaceae</taxon>
        <taxon>Mycobacterium</taxon>
        <taxon>Mycobacterium simiae complex</taxon>
    </lineage>
</organism>
<dbReference type="CDD" id="cd06171">
    <property type="entry name" value="Sigma70_r4"/>
    <property type="match status" value="1"/>
</dbReference>
<dbReference type="NCBIfam" id="NF005920">
    <property type="entry name" value="PRK07921.1"/>
    <property type="match status" value="1"/>
</dbReference>
<dbReference type="InterPro" id="IPR007630">
    <property type="entry name" value="RNA_pol_sigma70_r4"/>
</dbReference>
<comment type="subcellular location">
    <subcellularLocation>
        <location evidence="1">Cytoplasm</location>
    </subcellularLocation>
</comment>
<dbReference type="AlphaFoldDB" id="A0A1X0DT92"/>
<dbReference type="SUPFAM" id="SSF88659">
    <property type="entry name" value="Sigma3 and sigma4 domains of RNA polymerase sigma factors"/>
    <property type="match status" value="2"/>
</dbReference>
<keyword evidence="1" id="KW-0731">Sigma factor</keyword>
<protein>
    <recommendedName>
        <fullName evidence="1">RNA polymerase sigma factor SigA</fullName>
    </recommendedName>
</protein>
<dbReference type="Gene3D" id="1.10.10.10">
    <property type="entry name" value="Winged helix-like DNA-binding domain superfamily/Winged helix DNA-binding domain"/>
    <property type="match status" value="2"/>
</dbReference>
<gene>
    <name evidence="1" type="primary">sigA</name>
    <name evidence="3" type="ORF">BST25_04100</name>
</gene>
<dbReference type="Pfam" id="PF04542">
    <property type="entry name" value="Sigma70_r2"/>
    <property type="match status" value="1"/>
</dbReference>
<dbReference type="InterPro" id="IPR007624">
    <property type="entry name" value="RNA_pol_sigma70_r3"/>
</dbReference>
<keyword evidence="1" id="KW-0238">DNA-binding</keyword>
<dbReference type="InterPro" id="IPR028630">
    <property type="entry name" value="Sigma70_RpoD"/>
</dbReference>
<keyword evidence="1" id="KW-0805">Transcription regulation</keyword>
<comment type="similarity">
    <text evidence="1">Belongs to the sigma-70 factor family. RpoD/SigA subfamily.</text>
</comment>
<dbReference type="InterPro" id="IPR014284">
    <property type="entry name" value="RNA_pol_sigma-70_dom"/>
</dbReference>
<accession>A0A1X0DT92</accession>
<reference evidence="3 4" key="1">
    <citation type="submission" date="2017-02" db="EMBL/GenBank/DDBJ databases">
        <title>The new phylogeny of genus Mycobacterium.</title>
        <authorList>
            <person name="Tortoli E."/>
            <person name="Trovato A."/>
            <person name="Cirillo D.M."/>
        </authorList>
    </citation>
    <scope>NUCLEOTIDE SEQUENCE [LARGE SCALE GENOMIC DNA]</scope>
    <source>
        <strain evidence="3 4">DSM 44471</strain>
    </source>
</reference>
<dbReference type="InterPro" id="IPR009042">
    <property type="entry name" value="RNA_pol_sigma70_r1_2"/>
</dbReference>
<feature type="compositionally biased region" description="Low complexity" evidence="2">
    <location>
        <begin position="164"/>
        <end position="173"/>
    </location>
</feature>
<dbReference type="HAMAP" id="MF_00963">
    <property type="entry name" value="Sigma70_RpoD_SigA"/>
    <property type="match status" value="1"/>
</dbReference>
<dbReference type="NCBIfam" id="NF004561">
    <property type="entry name" value="PRK05901.1-3"/>
    <property type="match status" value="1"/>
</dbReference>
<dbReference type="FunFam" id="1.10.601.10:FF:000003">
    <property type="entry name" value="RNA polymerase sigma factor SigA"/>
    <property type="match status" value="1"/>
</dbReference>
<dbReference type="Pfam" id="PF04545">
    <property type="entry name" value="Sigma70_r4"/>
    <property type="match status" value="1"/>
</dbReference>
<feature type="region of interest" description="Disordered" evidence="2">
    <location>
        <begin position="1"/>
        <end position="202"/>
    </location>
</feature>
<feature type="compositionally biased region" description="Low complexity" evidence="2">
    <location>
        <begin position="19"/>
        <end position="41"/>
    </location>
</feature>
<dbReference type="Proteomes" id="UP000192566">
    <property type="component" value="Unassembled WGS sequence"/>
</dbReference>
<dbReference type="OrthoDB" id="9809557at2"/>
<feature type="region of interest" description="Sigma-70 factor domain-4" evidence="1">
    <location>
        <begin position="454"/>
        <end position="507"/>
    </location>
</feature>
<dbReference type="GO" id="GO:0016987">
    <property type="term" value="F:sigma factor activity"/>
    <property type="evidence" value="ECO:0007669"/>
    <property type="project" value="UniProtKB-UniRule"/>
</dbReference>
<dbReference type="FunFam" id="1.10.601.10:FF:000001">
    <property type="entry name" value="RNA polymerase sigma factor SigA"/>
    <property type="match status" value="1"/>
</dbReference>
<dbReference type="PROSITE" id="PS00716">
    <property type="entry name" value="SIGMA70_2"/>
    <property type="match status" value="1"/>
</dbReference>
<dbReference type="NCBIfam" id="TIGR02937">
    <property type="entry name" value="sigma70-ECF"/>
    <property type="match status" value="1"/>
</dbReference>
<dbReference type="RefSeq" id="WP_083072671.1">
    <property type="nucleotide sequence ID" value="NZ_AP022615.1"/>
</dbReference>
<dbReference type="InterPro" id="IPR013325">
    <property type="entry name" value="RNA_pol_sigma_r2"/>
</dbReference>
<name>A0A1X0DT92_MYCHE</name>
<evidence type="ECO:0000313" key="3">
    <source>
        <dbReference type="EMBL" id="ORA75633.1"/>
    </source>
</evidence>
<dbReference type="Pfam" id="PF00140">
    <property type="entry name" value="Sigma70_r1_2"/>
    <property type="match status" value="1"/>
</dbReference>
<evidence type="ECO:0000313" key="4">
    <source>
        <dbReference type="Proteomes" id="UP000192566"/>
    </source>
</evidence>
<feature type="compositionally biased region" description="Basic and acidic residues" evidence="2">
    <location>
        <begin position="55"/>
        <end position="64"/>
    </location>
</feature>
<dbReference type="EMBL" id="MVHR01000004">
    <property type="protein sequence ID" value="ORA75633.1"/>
    <property type="molecule type" value="Genomic_DNA"/>
</dbReference>
<comment type="caution">
    <text evidence="3">The sequence shown here is derived from an EMBL/GenBank/DDBJ whole genome shotgun (WGS) entry which is preliminary data.</text>
</comment>
<dbReference type="InterPro" id="IPR000943">
    <property type="entry name" value="RNA_pol_sigma70"/>
</dbReference>
<evidence type="ECO:0000256" key="1">
    <source>
        <dbReference type="HAMAP-Rule" id="MF_00963"/>
    </source>
</evidence>
<dbReference type="SUPFAM" id="SSF88946">
    <property type="entry name" value="Sigma2 domain of RNA polymerase sigma factors"/>
    <property type="match status" value="1"/>
</dbReference>
<dbReference type="Gene3D" id="1.10.601.10">
    <property type="entry name" value="RNA Polymerase Primary Sigma Factor"/>
    <property type="match status" value="2"/>
</dbReference>
<keyword evidence="4" id="KW-1185">Reference proteome</keyword>
<dbReference type="InterPro" id="IPR013324">
    <property type="entry name" value="RNA_pol_sigma_r3/r4-like"/>
</dbReference>
<comment type="subunit">
    <text evidence="1">Interacts transiently with the RNA polymerase catalytic core.</text>
</comment>
<dbReference type="FunFam" id="1.10.10.10:FF:000004">
    <property type="entry name" value="RNA polymerase sigma factor SigA"/>
    <property type="match status" value="1"/>
</dbReference>
<dbReference type="NCBIfam" id="TIGR02393">
    <property type="entry name" value="RpoD_Cterm"/>
    <property type="match status" value="1"/>
</dbReference>
<comment type="function">
    <text evidence="1">Sigma factors are initiation factors that promote the attachment of RNA polymerase to specific initiation sites and are then released. This sigma factor is the primary sigma factor during exponential growth.</text>
</comment>
<dbReference type="PANTHER" id="PTHR30603">
    <property type="entry name" value="RNA POLYMERASE SIGMA FACTOR RPO"/>
    <property type="match status" value="1"/>
</dbReference>
<dbReference type="InterPro" id="IPR012760">
    <property type="entry name" value="RNA_pol_sigma_RpoD_C"/>
</dbReference>
<feature type="short sequence motif" description="Interaction with polymerase core subunit RpoC" evidence="1">
    <location>
        <begin position="310"/>
        <end position="313"/>
    </location>
</feature>
<dbReference type="GO" id="GO:0005737">
    <property type="term" value="C:cytoplasm"/>
    <property type="evidence" value="ECO:0007669"/>
    <property type="project" value="UniProtKB-SubCell"/>
</dbReference>
<feature type="compositionally biased region" description="Low complexity" evidence="2">
    <location>
        <begin position="77"/>
        <end position="103"/>
    </location>
</feature>
<proteinExistence type="inferred from homology"/>
<sequence>MAASKASAATDEPVKRTAAKSPSSPAKRPAAKAANGSAPAKRATKTPPRAAKSTRAHETAHETAKATTETAKKTRSPAKSAAAKAPAARGAKAAAKAAPGDADAGLEALDTDGAVEDLDVEPDLEAEPGEDLEIDAEDLNLDDLEDVAPDGADLAPEEGEDDGAASAAAGTAAADEEEEIAEPSEKDKASGDFVWDEDESEALRQARKDAELTASADSVRAYLKQIGKVALLNAEEEVELAKRIEAGLYATQLMTEHAERGDKLPAAQRRDMTWICRDGDRAKNHLLEANLRLVVSLAKRYTGRGMAFLDLIQEGNLGLIRAVEKFDYTKGYKFSTYATWWIRQAITRAMADQARTIRIPVHMVEVINKLGRIQRELLQDLGREPTPEELAKEMDITPEKVLEIQQYAREPISLDQTIGDEGDSQLGDFIEDSEAVVAVDAVSFTLLQDQLQSVLETLSEREAGVVRLRFGLTDGQPRTLDEIGQVYGVTRERIRQIESKTMSKLRHPSRSQVLRDYLD</sequence>
<dbReference type="InterPro" id="IPR007627">
    <property type="entry name" value="RNA_pol_sigma70_r2"/>
</dbReference>
<dbReference type="InterPro" id="IPR050239">
    <property type="entry name" value="Sigma-70_RNA_pol_init_factors"/>
</dbReference>
<feature type="compositionally biased region" description="Acidic residues" evidence="2">
    <location>
        <begin position="109"/>
        <end position="148"/>
    </location>
</feature>